<dbReference type="InterPro" id="IPR010296">
    <property type="entry name" value="DUF899_thioredox"/>
</dbReference>
<evidence type="ECO:0000313" key="2">
    <source>
        <dbReference type="Proteomes" id="UP000254866"/>
    </source>
</evidence>
<reference evidence="1 2" key="1">
    <citation type="journal article" date="2018" name="IMA Fungus">
        <title>IMA Genome-F 9: Draft genome sequence of Annulohypoxylon stygium, Aspergillus mulundensis, Berkeleyomyces basicola (syn. Thielaviopsis basicola), Ceratocystis smalleyi, two Cercospora beticola strains, Coleophoma cylindrospora, Fusarium fracticaudum, Phialophora cf. hyalina, and Morchella septimelata.</title>
        <authorList>
            <person name="Wingfield B.D."/>
            <person name="Bills G.F."/>
            <person name="Dong Y."/>
            <person name="Huang W."/>
            <person name="Nel W.J."/>
            <person name="Swalarsk-Parry B.S."/>
            <person name="Vaghefi N."/>
            <person name="Wilken P.M."/>
            <person name="An Z."/>
            <person name="de Beer Z.W."/>
            <person name="De Vos L."/>
            <person name="Chen L."/>
            <person name="Duong T.A."/>
            <person name="Gao Y."/>
            <person name="Hammerbacher A."/>
            <person name="Kikkert J.R."/>
            <person name="Li Y."/>
            <person name="Li H."/>
            <person name="Li K."/>
            <person name="Li Q."/>
            <person name="Liu X."/>
            <person name="Ma X."/>
            <person name="Naidoo K."/>
            <person name="Pethybridge S.J."/>
            <person name="Sun J."/>
            <person name="Steenkamp E.T."/>
            <person name="van der Nest M.A."/>
            <person name="van Wyk S."/>
            <person name="Wingfield M.J."/>
            <person name="Xiong C."/>
            <person name="Yue Q."/>
            <person name="Zhang X."/>
        </authorList>
    </citation>
    <scope>NUCLEOTIDE SEQUENCE [LARGE SCALE GENOMIC DNA]</scope>
    <source>
        <strain evidence="1 2">BP 5553</strain>
    </source>
</reference>
<evidence type="ECO:0000313" key="1">
    <source>
        <dbReference type="EMBL" id="RDL40744.1"/>
    </source>
</evidence>
<dbReference type="Proteomes" id="UP000254866">
    <property type="component" value="Unassembled WGS sequence"/>
</dbReference>
<dbReference type="GeneID" id="43593572"/>
<dbReference type="OrthoDB" id="3503208at2759"/>
<name>A0A370TZ03_9HELO</name>
<dbReference type="RefSeq" id="XP_031873400.1">
    <property type="nucleotide sequence ID" value="XM_032009346.1"/>
</dbReference>
<dbReference type="Pfam" id="PF05988">
    <property type="entry name" value="DUF899"/>
    <property type="match status" value="1"/>
</dbReference>
<accession>A0A370TZ03</accession>
<dbReference type="SUPFAM" id="SSF52833">
    <property type="entry name" value="Thioredoxin-like"/>
    <property type="match status" value="1"/>
</dbReference>
<gene>
    <name evidence="1" type="ORF">BP5553_00723</name>
</gene>
<dbReference type="InterPro" id="IPR036249">
    <property type="entry name" value="Thioredoxin-like_sf"/>
</dbReference>
<proteinExistence type="predicted"/>
<dbReference type="AlphaFoldDB" id="A0A370TZ03"/>
<protein>
    <recommendedName>
        <fullName evidence="3">DUF899-domain-containing protein</fullName>
    </recommendedName>
</protein>
<dbReference type="EMBL" id="NPIC01000001">
    <property type="protein sequence ID" value="RDL40744.1"/>
    <property type="molecule type" value="Genomic_DNA"/>
</dbReference>
<keyword evidence="2" id="KW-1185">Reference proteome</keyword>
<evidence type="ECO:0008006" key="3">
    <source>
        <dbReference type="Google" id="ProtNLM"/>
    </source>
</evidence>
<comment type="caution">
    <text evidence="1">The sequence shown here is derived from an EMBL/GenBank/DDBJ whole genome shotgun (WGS) entry which is preliminary data.</text>
</comment>
<organism evidence="1 2">
    <name type="scientific">Venustampulla echinocandica</name>
    <dbReference type="NCBI Taxonomy" id="2656787"/>
    <lineage>
        <taxon>Eukaryota</taxon>
        <taxon>Fungi</taxon>
        <taxon>Dikarya</taxon>
        <taxon>Ascomycota</taxon>
        <taxon>Pezizomycotina</taxon>
        <taxon>Leotiomycetes</taxon>
        <taxon>Helotiales</taxon>
        <taxon>Pleuroascaceae</taxon>
        <taxon>Venustampulla</taxon>
    </lineage>
</organism>
<dbReference type="STRING" id="2656787.A0A370TZ03"/>
<sequence>MPGKVVSKEEWLVARKELLAKEKAATRARDELYGALRSDFPMVKLEKEYHFTGPNGQVTLGDIAGGNKQLIVYHFMLSPDDEVGCTGCSFLADNLPSSLGHLNSRDTALVLVSRAPLEKIEKFKTRMGWDFPWYSSFGSDFNYDFHASLDSDVTPPEYNYKPSKRTSKGEAPGLSVFFKEGDDIFHTYSTYERGLDILLGTHTLLDLTPLGRQDENGPVDWKLHDEY</sequence>